<dbReference type="EMBL" id="LT841304">
    <property type="protein sequence ID" value="SMH63888.1"/>
    <property type="molecule type" value="Genomic_DNA"/>
</dbReference>
<evidence type="ECO:0000313" key="2">
    <source>
        <dbReference type="Proteomes" id="UP000281966"/>
    </source>
</evidence>
<dbReference type="Proteomes" id="UP000281966">
    <property type="component" value="Segment"/>
</dbReference>
<organism evidence="1 2">
    <name type="scientific">Escherichia phage vB_EcoS_swan01</name>
    <dbReference type="NCBI Taxonomy" id="2496549"/>
    <lineage>
        <taxon>Viruses</taxon>
        <taxon>Duplodnaviria</taxon>
        <taxon>Heunggongvirae</taxon>
        <taxon>Uroviricota</taxon>
        <taxon>Caudoviricetes</taxon>
        <taxon>Drexlerviridae</taxon>
        <taxon>Tempevirinae</taxon>
        <taxon>Warwickvirus</taxon>
        <taxon>Warwickvirus ityhuna</taxon>
        <taxon>Warwickvirus swan01</taxon>
    </lineage>
</organism>
<sequence>MRDLTLKFVDKAEFSAFLEEIEWNENESIQDAILLDVIGNTYTVIARSDDGDEIARKNDGYFVNVRIIDDKFDAVIFNGYVAELDQPIREWA</sequence>
<proteinExistence type="predicted"/>
<gene>
    <name evidence="1" type="ORF">SWAN_00003</name>
</gene>
<reference evidence="2" key="1">
    <citation type="submission" date="2017-04" db="EMBL/GenBank/DDBJ databases">
        <authorList>
            <person name="Millard A."/>
            <person name="Redgwell R T."/>
            <person name="Michniewski S."/>
        </authorList>
    </citation>
    <scope>NUCLEOTIDE SEQUENCE [LARGE SCALE GENOMIC DNA]</scope>
</reference>
<keyword evidence="2" id="KW-1185">Reference proteome</keyword>
<protein>
    <recommendedName>
        <fullName evidence="3">Prophage protein</fullName>
    </recommendedName>
</protein>
<name>A0A1X7QHA1_9CAUD</name>
<evidence type="ECO:0008006" key="3">
    <source>
        <dbReference type="Google" id="ProtNLM"/>
    </source>
</evidence>
<evidence type="ECO:0000313" key="1">
    <source>
        <dbReference type="EMBL" id="SMH63888.1"/>
    </source>
</evidence>
<accession>A0A1X7QHA1</accession>